<dbReference type="EMBL" id="JAYGHX010000012">
    <property type="protein sequence ID" value="MEA5392559.1"/>
    <property type="molecule type" value="Genomic_DNA"/>
</dbReference>
<evidence type="ECO:0000313" key="1">
    <source>
        <dbReference type="EMBL" id="MEA5392559.1"/>
    </source>
</evidence>
<organism evidence="1 2">
    <name type="scientific">Cyanobium gracile UHCC 0139</name>
    <dbReference type="NCBI Taxonomy" id="3110308"/>
    <lineage>
        <taxon>Bacteria</taxon>
        <taxon>Bacillati</taxon>
        <taxon>Cyanobacteriota</taxon>
        <taxon>Cyanophyceae</taxon>
        <taxon>Synechococcales</taxon>
        <taxon>Prochlorococcaceae</taxon>
        <taxon>Cyanobium</taxon>
    </lineage>
</organism>
<protein>
    <submittedName>
        <fullName evidence="1">Uncharacterized protein</fullName>
    </submittedName>
</protein>
<dbReference type="Proteomes" id="UP001304461">
    <property type="component" value="Unassembled WGS sequence"/>
</dbReference>
<name>A0ABU5RXS8_9CYAN</name>
<evidence type="ECO:0000313" key="2">
    <source>
        <dbReference type="Proteomes" id="UP001304461"/>
    </source>
</evidence>
<gene>
    <name evidence="1" type="ORF">VB738_14945</name>
</gene>
<comment type="caution">
    <text evidence="1">The sequence shown here is derived from an EMBL/GenBank/DDBJ whole genome shotgun (WGS) entry which is preliminary data.</text>
</comment>
<reference evidence="1 2" key="1">
    <citation type="submission" date="2023-12" db="EMBL/GenBank/DDBJ databases">
        <title>Baltic Sea Cyanobacteria.</title>
        <authorList>
            <person name="Delbaje E."/>
            <person name="Fewer D.P."/>
            <person name="Shishido T.K."/>
        </authorList>
    </citation>
    <scope>NUCLEOTIDE SEQUENCE [LARGE SCALE GENOMIC DNA]</scope>
    <source>
        <strain evidence="1 2">UHCC 0139</strain>
    </source>
</reference>
<proteinExistence type="predicted"/>
<sequence length="144" mass="15894">MSYLRQIMQRLHDRSTAPAPVDRSGDPAVLEEHLTLYAARLEGCTDAMLHYEAAWLEQHIETLELCARQPTMLASAGGAERVDRLLQESLRFRRLLESARAARGLTGEGVRAAVVASEHAWELSDPALRRAWGFPSHPPAGTGP</sequence>
<keyword evidence="2" id="KW-1185">Reference proteome</keyword>
<accession>A0ABU5RXS8</accession>
<dbReference type="RefSeq" id="WP_323306502.1">
    <property type="nucleotide sequence ID" value="NZ_JAYGHX010000012.1"/>
</dbReference>